<sequence>MAMKKTLVIVVHPTLSTSTINKAWSEAACGHATLHFLYDAYPNGASFDIAAEQALIEAHDRIVFQFPLYWYAAPYLLKKWLDEVITYGWAYGEGGDKMEGKELAVAVSCGGKKEEFSEGGIQCHSLAHYMQVFDGIAAFVRAKYIGVHALYDSYNPATKENLPANCSEYVRFLEQD</sequence>
<accession>C3JD50</accession>
<evidence type="ECO:0000313" key="4">
    <source>
        <dbReference type="Proteomes" id="UP000004295"/>
    </source>
</evidence>
<dbReference type="GO" id="GO:0010181">
    <property type="term" value="F:FMN binding"/>
    <property type="evidence" value="ECO:0007669"/>
    <property type="project" value="TreeGrafter"/>
</dbReference>
<evidence type="ECO:0000259" key="2">
    <source>
        <dbReference type="Pfam" id="PF02525"/>
    </source>
</evidence>
<dbReference type="EC" id="1.6.99.-" evidence="3"/>
<dbReference type="STRING" id="553175.POREN0001_0039"/>
<organism evidence="3 4">
    <name type="scientific">Porphyromonas endodontalis (strain ATCC 35406 / DSM 24491 / JCM 8526 / CCUG 16442 / BCRC 14492 / NCTC 13058 / HG 370)</name>
    <name type="common">Bacteroides endodontalis</name>
    <dbReference type="NCBI Taxonomy" id="553175"/>
    <lineage>
        <taxon>Bacteria</taxon>
        <taxon>Pseudomonadati</taxon>
        <taxon>Bacteroidota</taxon>
        <taxon>Bacteroidia</taxon>
        <taxon>Bacteroidales</taxon>
        <taxon>Porphyromonadaceae</taxon>
        <taxon>Porphyromonas</taxon>
    </lineage>
</organism>
<protein>
    <submittedName>
        <fullName evidence="3">General stress protein 14</fullName>
        <ecNumber evidence="3">1.6.99.-</ecNumber>
    </submittedName>
</protein>
<dbReference type="InterPro" id="IPR003680">
    <property type="entry name" value="Flavodoxin_fold"/>
</dbReference>
<dbReference type="eggNOG" id="COG2249">
    <property type="taxonomic scope" value="Bacteria"/>
</dbReference>
<evidence type="ECO:0000256" key="1">
    <source>
        <dbReference type="ARBA" id="ARBA00023002"/>
    </source>
</evidence>
<feature type="domain" description="Flavodoxin-like fold" evidence="2">
    <location>
        <begin position="4"/>
        <end position="170"/>
    </location>
</feature>
<dbReference type="InterPro" id="IPR046980">
    <property type="entry name" value="KefG/KefF"/>
</dbReference>
<dbReference type="EMBL" id="ACNN01000037">
    <property type="protein sequence ID" value="EEN81889.1"/>
    <property type="molecule type" value="Genomic_DNA"/>
</dbReference>
<comment type="caution">
    <text evidence="3">The sequence shown here is derived from an EMBL/GenBank/DDBJ whole genome shotgun (WGS) entry which is preliminary data.</text>
</comment>
<dbReference type="SUPFAM" id="SSF52218">
    <property type="entry name" value="Flavoproteins"/>
    <property type="match status" value="1"/>
</dbReference>
<gene>
    <name evidence="3" type="primary">ywrO</name>
    <name evidence="3" type="ORF">POREN0001_0039</name>
</gene>
<dbReference type="GO" id="GO:0003955">
    <property type="term" value="F:NAD(P)H dehydrogenase (quinone) activity"/>
    <property type="evidence" value="ECO:0007669"/>
    <property type="project" value="TreeGrafter"/>
</dbReference>
<dbReference type="Proteomes" id="UP000004295">
    <property type="component" value="Unassembled WGS sequence"/>
</dbReference>
<dbReference type="InterPro" id="IPR029039">
    <property type="entry name" value="Flavoprotein-like_sf"/>
</dbReference>
<keyword evidence="4" id="KW-1185">Reference proteome</keyword>
<proteinExistence type="predicted"/>
<keyword evidence="1 3" id="KW-0560">Oxidoreductase</keyword>
<dbReference type="PANTHER" id="PTHR47307">
    <property type="entry name" value="GLUTATHIONE-REGULATED POTASSIUM-EFFLUX SYSTEM ANCILLARY PROTEIN KEFG"/>
    <property type="match status" value="1"/>
</dbReference>
<dbReference type="GO" id="GO:0009055">
    <property type="term" value="F:electron transfer activity"/>
    <property type="evidence" value="ECO:0007669"/>
    <property type="project" value="TreeGrafter"/>
</dbReference>
<dbReference type="PANTHER" id="PTHR47307:SF1">
    <property type="entry name" value="GLUTATHIONE-REGULATED POTASSIUM-EFFLUX SYSTEM ANCILLARY PROTEIN KEFG"/>
    <property type="match status" value="1"/>
</dbReference>
<dbReference type="Gene3D" id="3.40.50.360">
    <property type="match status" value="1"/>
</dbReference>
<name>C3JD50_POREA</name>
<dbReference type="AlphaFoldDB" id="C3JD50"/>
<dbReference type="Pfam" id="PF02525">
    <property type="entry name" value="Flavodoxin_2"/>
    <property type="match status" value="1"/>
</dbReference>
<reference evidence="3 4" key="1">
    <citation type="submission" date="2009-04" db="EMBL/GenBank/DDBJ databases">
        <authorList>
            <person name="Sebastian Y."/>
            <person name="Madupu R."/>
            <person name="Durkin A.S."/>
            <person name="Torralba M."/>
            <person name="Methe B."/>
            <person name="Sutton G.G."/>
            <person name="Strausberg R.L."/>
            <person name="Nelson K.E."/>
        </authorList>
    </citation>
    <scope>NUCLEOTIDE SEQUENCE [LARGE SCALE GENOMIC DNA]</scope>
    <source>
        <strain evidence="4">ATCC 35406 / BCRC 14492 / JCM 8526 / NCTC 13058 / HG 370</strain>
    </source>
</reference>
<evidence type="ECO:0000313" key="3">
    <source>
        <dbReference type="EMBL" id="EEN81889.1"/>
    </source>
</evidence>